<comment type="caution">
    <text evidence="3">The sequence shown here is derived from an EMBL/GenBank/DDBJ whole genome shotgun (WGS) entry which is preliminary data.</text>
</comment>
<gene>
    <name evidence="3" type="ORF">CVU76_01985</name>
</gene>
<evidence type="ECO:0000313" key="3">
    <source>
        <dbReference type="EMBL" id="PKN02779.1"/>
    </source>
</evidence>
<sequence>MIKNLVLIISIILLSVVLILFSYLLKEPDLCCKYEVCTKFTNICENSKSVLQLKTQEGVRIYLENVKHGDEIELGYVIRGSVTGSWYFEGEFPVRVLNEEMEVVETLIAFAKEDWMTSERVPFELEVDFPLIADSYIVLRFEKSNPSGLIENSDYADLQILVKTVNEALEVKVYFPNENMGSTSDCTLVYPVNRTIPYTQAVGRAALEQLFKGVTTDEEDFGYFTNINEGVKIQSLTISNGIARVDLSEELEREVGGSCRVTSIREQINRTLGQFSTVDTVIISVDGRTEDILQP</sequence>
<keyword evidence="1" id="KW-1133">Transmembrane helix</keyword>
<dbReference type="Proteomes" id="UP000233417">
    <property type="component" value="Unassembled WGS sequence"/>
</dbReference>
<feature type="domain" description="GerMN" evidence="2">
    <location>
        <begin position="203"/>
        <end position="294"/>
    </location>
</feature>
<dbReference type="SMART" id="SM00909">
    <property type="entry name" value="Germane"/>
    <property type="match status" value="1"/>
</dbReference>
<keyword evidence="1" id="KW-0812">Transmembrane</keyword>
<dbReference type="AlphaFoldDB" id="A0A2N2F3L9"/>
<feature type="transmembrane region" description="Helical" evidence="1">
    <location>
        <begin position="5"/>
        <end position="25"/>
    </location>
</feature>
<organism evidence="3 4">
    <name type="scientific">Candidatus Dojkabacteria bacterium HGW-Dojkabacteria-1</name>
    <dbReference type="NCBI Taxonomy" id="2013761"/>
    <lineage>
        <taxon>Bacteria</taxon>
        <taxon>Candidatus Dojkabacteria</taxon>
    </lineage>
</organism>
<reference evidence="3 4" key="1">
    <citation type="journal article" date="2017" name="ISME J.">
        <title>Potential for microbial H2 and metal transformations associated with novel bacteria and archaea in deep terrestrial subsurface sediments.</title>
        <authorList>
            <person name="Hernsdorf A.W."/>
            <person name="Amano Y."/>
            <person name="Miyakawa K."/>
            <person name="Ise K."/>
            <person name="Suzuki Y."/>
            <person name="Anantharaman K."/>
            <person name="Probst A."/>
            <person name="Burstein D."/>
            <person name="Thomas B.C."/>
            <person name="Banfield J.F."/>
        </authorList>
    </citation>
    <scope>NUCLEOTIDE SEQUENCE [LARGE SCALE GENOMIC DNA]</scope>
    <source>
        <strain evidence="3">HGW-Dojkabacteria-1</strain>
    </source>
</reference>
<proteinExistence type="predicted"/>
<keyword evidence="1" id="KW-0472">Membrane</keyword>
<name>A0A2N2F3L9_9BACT</name>
<dbReference type="Pfam" id="PF10646">
    <property type="entry name" value="Germane"/>
    <property type="match status" value="1"/>
</dbReference>
<evidence type="ECO:0000256" key="1">
    <source>
        <dbReference type="SAM" id="Phobius"/>
    </source>
</evidence>
<dbReference type="InterPro" id="IPR019606">
    <property type="entry name" value="GerMN"/>
</dbReference>
<accession>A0A2N2F3L9</accession>
<evidence type="ECO:0000313" key="4">
    <source>
        <dbReference type="Proteomes" id="UP000233417"/>
    </source>
</evidence>
<evidence type="ECO:0000259" key="2">
    <source>
        <dbReference type="SMART" id="SM00909"/>
    </source>
</evidence>
<dbReference type="EMBL" id="PHAO01000001">
    <property type="protein sequence ID" value="PKN02779.1"/>
    <property type="molecule type" value="Genomic_DNA"/>
</dbReference>
<protein>
    <recommendedName>
        <fullName evidence="2">GerMN domain-containing protein</fullName>
    </recommendedName>
</protein>